<evidence type="ECO:0000256" key="1">
    <source>
        <dbReference type="SAM" id="MobiDB-lite"/>
    </source>
</evidence>
<sequence length="219" mass="23197">MVASVPCAVHHPQQHQQQQMALMAAMQAHMAATGAGPLPPHPTHMHHHHGPPPGPHGPPPLPPPNQHGHQPLENGHVASGISPSGSTASNISSGSSGNGINAGSVLTAPGPPPPGPVYIQYHGEFYPAEYYLAPHPHEGICPQHPHHPQPMCAIPTDFESNRKMHMQGPLTAGKNRTKKFLFALSISSLIHKKVGYCILGMIAANVLVSEDLNIVCNIQ</sequence>
<reference evidence="2" key="2">
    <citation type="submission" date="2020-05" db="UniProtKB">
        <authorList>
            <consortium name="EnsemblMetazoa"/>
        </authorList>
    </citation>
    <scope>IDENTIFICATION</scope>
    <source>
        <strain evidence="2">IAEA</strain>
    </source>
</reference>
<dbReference type="STRING" id="67801.A0A1B0BNG0"/>
<dbReference type="EMBL" id="JXJN01017356">
    <property type="status" value="NOT_ANNOTATED_CDS"/>
    <property type="molecule type" value="Genomic_DNA"/>
</dbReference>
<accession>A0A1B0BNG0</accession>
<dbReference type="Proteomes" id="UP000092460">
    <property type="component" value="Unassembled WGS sequence"/>
</dbReference>
<evidence type="ECO:0000313" key="2">
    <source>
        <dbReference type="EnsemblMetazoa" id="GPPI035583-PA"/>
    </source>
</evidence>
<dbReference type="EnsemblMetazoa" id="GPPI035583-RA">
    <property type="protein sequence ID" value="GPPI035583-PA"/>
    <property type="gene ID" value="GPPI035583"/>
</dbReference>
<feature type="compositionally biased region" description="Pro residues" evidence="1">
    <location>
        <begin position="51"/>
        <end position="65"/>
    </location>
</feature>
<feature type="region of interest" description="Disordered" evidence="1">
    <location>
        <begin position="16"/>
        <end position="96"/>
    </location>
</feature>
<protein>
    <submittedName>
        <fullName evidence="2">Uncharacterized protein</fullName>
    </submittedName>
</protein>
<keyword evidence="3" id="KW-1185">Reference proteome</keyword>
<feature type="compositionally biased region" description="Low complexity" evidence="1">
    <location>
        <begin position="81"/>
        <end position="96"/>
    </location>
</feature>
<proteinExistence type="predicted"/>
<dbReference type="VEuPathDB" id="VectorBase:GPPI035583"/>
<feature type="compositionally biased region" description="Low complexity" evidence="1">
    <location>
        <begin position="16"/>
        <end position="32"/>
    </location>
</feature>
<organism evidence="2 3">
    <name type="scientific">Glossina palpalis gambiensis</name>
    <dbReference type="NCBI Taxonomy" id="67801"/>
    <lineage>
        <taxon>Eukaryota</taxon>
        <taxon>Metazoa</taxon>
        <taxon>Ecdysozoa</taxon>
        <taxon>Arthropoda</taxon>
        <taxon>Hexapoda</taxon>
        <taxon>Insecta</taxon>
        <taxon>Pterygota</taxon>
        <taxon>Neoptera</taxon>
        <taxon>Endopterygota</taxon>
        <taxon>Diptera</taxon>
        <taxon>Brachycera</taxon>
        <taxon>Muscomorpha</taxon>
        <taxon>Hippoboscoidea</taxon>
        <taxon>Glossinidae</taxon>
        <taxon>Glossina</taxon>
    </lineage>
</organism>
<name>A0A1B0BNG0_9MUSC</name>
<dbReference type="AlphaFoldDB" id="A0A1B0BNG0"/>
<evidence type="ECO:0000313" key="3">
    <source>
        <dbReference type="Proteomes" id="UP000092460"/>
    </source>
</evidence>
<reference evidence="3" key="1">
    <citation type="submission" date="2015-01" db="EMBL/GenBank/DDBJ databases">
        <authorList>
            <person name="Aksoy S."/>
            <person name="Warren W."/>
            <person name="Wilson R.K."/>
        </authorList>
    </citation>
    <scope>NUCLEOTIDE SEQUENCE [LARGE SCALE GENOMIC DNA]</scope>
    <source>
        <strain evidence="3">IAEA</strain>
    </source>
</reference>